<evidence type="ECO:0000256" key="1">
    <source>
        <dbReference type="SAM" id="Phobius"/>
    </source>
</evidence>
<proteinExistence type="predicted"/>
<dbReference type="Proteomes" id="UP000251993">
    <property type="component" value="Chromosome"/>
</dbReference>
<dbReference type="OrthoDB" id="2955631at2"/>
<organism evidence="2 3">
    <name type="scientific">Runella rosea</name>
    <dbReference type="NCBI Taxonomy" id="2259595"/>
    <lineage>
        <taxon>Bacteria</taxon>
        <taxon>Pseudomonadati</taxon>
        <taxon>Bacteroidota</taxon>
        <taxon>Cytophagia</taxon>
        <taxon>Cytophagales</taxon>
        <taxon>Spirosomataceae</taxon>
        <taxon>Runella</taxon>
    </lineage>
</organism>
<dbReference type="RefSeq" id="WP_114068122.1">
    <property type="nucleotide sequence ID" value="NZ_CP030850.1"/>
</dbReference>
<reference evidence="2 3" key="1">
    <citation type="submission" date="2018-07" db="EMBL/GenBank/DDBJ databases">
        <title>Genome sequencing of Runella.</title>
        <authorList>
            <person name="Baek M.-G."/>
            <person name="Yi H."/>
        </authorList>
    </citation>
    <scope>NUCLEOTIDE SEQUENCE [LARGE SCALE GENOMIC DNA]</scope>
    <source>
        <strain evidence="2 3">HYN0085</strain>
    </source>
</reference>
<protein>
    <submittedName>
        <fullName evidence="2">DUF2254 domain-containing protein</fullName>
    </submittedName>
</protein>
<keyword evidence="3" id="KW-1185">Reference proteome</keyword>
<dbReference type="AlphaFoldDB" id="A0A344TL18"/>
<feature type="transmembrane region" description="Helical" evidence="1">
    <location>
        <begin position="50"/>
        <end position="76"/>
    </location>
</feature>
<evidence type="ECO:0000313" key="2">
    <source>
        <dbReference type="EMBL" id="AXE19339.1"/>
    </source>
</evidence>
<evidence type="ECO:0000313" key="3">
    <source>
        <dbReference type="Proteomes" id="UP000251993"/>
    </source>
</evidence>
<keyword evidence="1" id="KW-0812">Transmembrane</keyword>
<dbReference type="KEGG" id="run:DR864_17080"/>
<dbReference type="EMBL" id="CP030850">
    <property type="protein sequence ID" value="AXE19339.1"/>
    <property type="molecule type" value="Genomic_DNA"/>
</dbReference>
<keyword evidence="1" id="KW-1133">Transmembrane helix</keyword>
<name>A0A344TL18_9BACT</name>
<keyword evidence="1" id="KW-0472">Membrane</keyword>
<feature type="transmembrane region" description="Helical" evidence="1">
    <location>
        <begin position="97"/>
        <end position="117"/>
    </location>
</feature>
<accession>A0A344TL18</accession>
<gene>
    <name evidence="2" type="ORF">DR864_17080</name>
</gene>
<sequence>MFFRRIYQFHERIKSNWLWLVLTSYLITAFLTLGLHAWRPGEVGVLLDGFLTALAGILTTIVVTTFSFVFVALQLASVQFSPRIIRSFFEYDQFSRFFLWSFLACVAYLMGLQYFGWSDAALIYPKFGIVGSFYLIIMVFPLFIHHIIGNINASSITHNIALRTVREIDELYDALPPLPETETVIRIRSPISGYLDSLRYQKLAQIFPDDRHIKMEVRPHIGSFVIQGGILAEIKCPSEKKNLFKDLEEEMAACFVVDKFRSYKQDIPFGIRQLVDIAIKAISPAVNDPTTALNCLDYLGTIIEKAALSETVSKEAKLLAEKNIFIREFNFEQLVDLAFDQIYFWGREDYIVVRHIIKTITNLVPFMPTSDRLLVIAHQVDDLELQYLHTITTDSATRYAGSFARCEHRNSLRDHLTEFYEAVIKRIEELNAKEERIQKKVAVYKRYLKDLDSSREEARF</sequence>
<dbReference type="Pfam" id="PF10011">
    <property type="entry name" value="DUF2254"/>
    <property type="match status" value="1"/>
</dbReference>
<dbReference type="InterPro" id="IPR018723">
    <property type="entry name" value="DUF2254_membrane"/>
</dbReference>
<feature type="transmembrane region" description="Helical" evidence="1">
    <location>
        <begin position="123"/>
        <end position="144"/>
    </location>
</feature>
<feature type="transmembrane region" description="Helical" evidence="1">
    <location>
        <begin position="16"/>
        <end position="38"/>
    </location>
</feature>